<protein>
    <recommendedName>
        <fullName evidence="4">Secreted protein</fullName>
    </recommendedName>
</protein>
<keyword evidence="1" id="KW-0732">Signal</keyword>
<evidence type="ECO:0008006" key="4">
    <source>
        <dbReference type="Google" id="ProtNLM"/>
    </source>
</evidence>
<feature type="non-terminal residue" evidence="2">
    <location>
        <position position="1"/>
    </location>
</feature>
<reference evidence="2 3" key="1">
    <citation type="submission" date="2017-11" db="EMBL/GenBank/DDBJ databases">
        <title>De-novo sequencing of pomegranate (Punica granatum L.) genome.</title>
        <authorList>
            <person name="Akparov Z."/>
            <person name="Amiraslanov A."/>
            <person name="Hajiyeva S."/>
            <person name="Abbasov M."/>
            <person name="Kaur K."/>
            <person name="Hamwieh A."/>
            <person name="Solovyev V."/>
            <person name="Salamov A."/>
            <person name="Braich B."/>
            <person name="Kosarev P."/>
            <person name="Mahmoud A."/>
            <person name="Hajiyev E."/>
            <person name="Babayeva S."/>
            <person name="Izzatullayeva V."/>
            <person name="Mammadov A."/>
            <person name="Mammadov A."/>
            <person name="Sharifova S."/>
            <person name="Ojaghi J."/>
            <person name="Eynullazada K."/>
            <person name="Bayramov B."/>
            <person name="Abdulazimova A."/>
            <person name="Shahmuradov I."/>
        </authorList>
    </citation>
    <scope>NUCLEOTIDE SEQUENCE [LARGE SCALE GENOMIC DNA]</scope>
    <source>
        <strain evidence="3">cv. AG2017</strain>
        <tissue evidence="2">Leaf</tissue>
    </source>
</reference>
<dbReference type="Proteomes" id="UP000233551">
    <property type="component" value="Unassembled WGS sequence"/>
</dbReference>
<dbReference type="AlphaFoldDB" id="A0A2I0HNY7"/>
<feature type="chain" id="PRO_5014134840" description="Secreted protein" evidence="1">
    <location>
        <begin position="19"/>
        <end position="165"/>
    </location>
</feature>
<comment type="caution">
    <text evidence="2">The sequence shown here is derived from an EMBL/GenBank/DDBJ whole genome shotgun (WGS) entry which is preliminary data.</text>
</comment>
<evidence type="ECO:0000313" key="2">
    <source>
        <dbReference type="EMBL" id="PKI33283.1"/>
    </source>
</evidence>
<gene>
    <name evidence="2" type="ORF">CRG98_046326</name>
</gene>
<accession>A0A2I0HNY7</accession>
<organism evidence="2 3">
    <name type="scientific">Punica granatum</name>
    <name type="common">Pomegranate</name>
    <dbReference type="NCBI Taxonomy" id="22663"/>
    <lineage>
        <taxon>Eukaryota</taxon>
        <taxon>Viridiplantae</taxon>
        <taxon>Streptophyta</taxon>
        <taxon>Embryophyta</taxon>
        <taxon>Tracheophyta</taxon>
        <taxon>Spermatophyta</taxon>
        <taxon>Magnoliopsida</taxon>
        <taxon>eudicotyledons</taxon>
        <taxon>Gunneridae</taxon>
        <taxon>Pentapetalae</taxon>
        <taxon>rosids</taxon>
        <taxon>malvids</taxon>
        <taxon>Myrtales</taxon>
        <taxon>Lythraceae</taxon>
        <taxon>Punica</taxon>
    </lineage>
</organism>
<name>A0A2I0HNY7_PUNGR</name>
<evidence type="ECO:0000256" key="1">
    <source>
        <dbReference type="SAM" id="SignalP"/>
    </source>
</evidence>
<dbReference type="EMBL" id="PGOL01006795">
    <property type="protein sequence ID" value="PKI33283.1"/>
    <property type="molecule type" value="Genomic_DNA"/>
</dbReference>
<keyword evidence="3" id="KW-1185">Reference proteome</keyword>
<evidence type="ECO:0000313" key="3">
    <source>
        <dbReference type="Proteomes" id="UP000233551"/>
    </source>
</evidence>
<feature type="signal peptide" evidence="1">
    <location>
        <begin position="1"/>
        <end position="18"/>
    </location>
</feature>
<sequence>RRACSLVPFATLPGLLTSASLLLCFTRSPSLLALASCNLDGSAHPCEFTFLVRKFAQPARTCILQPCRDCSPVRIYFSASHVRRAYSLVPLATLPGLLNRASLLFCFAILPSLLAPAFCKLPGSAHLCEFTFLLRMVVEPARSCLLQPCRVSSPVRIYFSASQVH</sequence>
<proteinExistence type="predicted"/>